<organism evidence="2 3">
    <name type="scientific">Candidatus Shapirobacteria bacterium CG07_land_8_20_14_0_80_39_12</name>
    <dbReference type="NCBI Taxonomy" id="1974480"/>
    <lineage>
        <taxon>Bacteria</taxon>
        <taxon>Candidatus Shapironibacteriota</taxon>
    </lineage>
</organism>
<dbReference type="AlphaFoldDB" id="A0A2M6YPK3"/>
<dbReference type="InterPro" id="IPR005548">
    <property type="entry name" value="Cell_div_FtsQ/DivIB_C"/>
</dbReference>
<dbReference type="Proteomes" id="UP000229559">
    <property type="component" value="Unassembled WGS sequence"/>
</dbReference>
<comment type="caution">
    <text evidence="2">The sequence shown here is derived from an EMBL/GenBank/DDBJ whole genome shotgun (WGS) entry which is preliminary data.</text>
</comment>
<proteinExistence type="predicted"/>
<name>A0A2M6YPK3_9BACT</name>
<sequence>MRWKKWVKLFAFLTLVVLLSFWLRSDFWAVKKINCQLDDQDCPADLWNKLAVFSLQKNLIFFPSQKLEKEIRVSFPQAGDLKIKKGIFTLSFELHSKKPVAALSVEPPGSLFYWLDEEGIVLAKTDKNNGLPLILIKNDPVLEVGQAFEYGNSQALMSLVIGLKMHLVESKTLRLVSPREIEVWLEDEVLILFNGEKDVGVQLDSLQLILSRAKIEGKTIKKIDLRFDKPVIF</sequence>
<protein>
    <recommendedName>
        <fullName evidence="1">Cell division protein FtsQ/DivIB C-terminal domain-containing protein</fullName>
    </recommendedName>
</protein>
<gene>
    <name evidence="2" type="ORF">COT04_02060</name>
</gene>
<dbReference type="Pfam" id="PF03799">
    <property type="entry name" value="FtsQ_DivIB_C"/>
    <property type="match status" value="1"/>
</dbReference>
<reference evidence="3" key="1">
    <citation type="submission" date="2017-09" db="EMBL/GenBank/DDBJ databases">
        <title>Depth-based differentiation of microbial function through sediment-hosted aquifers and enrichment of novel symbionts in the deep terrestrial subsurface.</title>
        <authorList>
            <person name="Probst A.J."/>
            <person name="Ladd B."/>
            <person name="Jarett J.K."/>
            <person name="Geller-Mcgrath D.E."/>
            <person name="Sieber C.M.K."/>
            <person name="Emerson J.B."/>
            <person name="Anantharaman K."/>
            <person name="Thomas B.C."/>
            <person name="Malmstrom R."/>
            <person name="Stieglmeier M."/>
            <person name="Klingl A."/>
            <person name="Woyke T."/>
            <person name="Ryan C.M."/>
            <person name="Banfield J.F."/>
        </authorList>
    </citation>
    <scope>NUCLEOTIDE SEQUENCE [LARGE SCALE GENOMIC DNA]</scope>
</reference>
<accession>A0A2M6YPK3</accession>
<evidence type="ECO:0000313" key="2">
    <source>
        <dbReference type="EMBL" id="PIU33068.1"/>
    </source>
</evidence>
<feature type="domain" description="Cell division protein FtsQ/DivIB C-terminal" evidence="1">
    <location>
        <begin position="112"/>
        <end position="226"/>
    </location>
</feature>
<dbReference type="EMBL" id="PEXA01000057">
    <property type="protein sequence ID" value="PIU33068.1"/>
    <property type="molecule type" value="Genomic_DNA"/>
</dbReference>
<dbReference type="GO" id="GO:0051301">
    <property type="term" value="P:cell division"/>
    <property type="evidence" value="ECO:0007669"/>
    <property type="project" value="UniProtKB-KW"/>
</dbReference>
<evidence type="ECO:0000259" key="1">
    <source>
        <dbReference type="Pfam" id="PF03799"/>
    </source>
</evidence>
<evidence type="ECO:0000313" key="3">
    <source>
        <dbReference type="Proteomes" id="UP000229559"/>
    </source>
</evidence>